<dbReference type="GO" id="GO:0004177">
    <property type="term" value="F:aminopeptidase activity"/>
    <property type="evidence" value="ECO:0007669"/>
    <property type="project" value="InterPro"/>
</dbReference>
<evidence type="ECO:0000256" key="1">
    <source>
        <dbReference type="ARBA" id="ARBA00022723"/>
    </source>
</evidence>
<reference evidence="3" key="2">
    <citation type="submission" date="2011-02" db="EMBL/GenBank/DDBJ databases">
        <title>The complete genome of Desulfurobacterium thermolithotrophum DSM 11699.</title>
        <authorList>
            <consortium name="US DOE Joint Genome Institute (JGI-PGF)"/>
            <person name="Lucas S."/>
            <person name="Copeland A."/>
            <person name="Lapidus A."/>
            <person name="Bruce D."/>
            <person name="Goodwin L."/>
            <person name="Pitluck S."/>
            <person name="Kyrpides N."/>
            <person name="Mavromatis K."/>
            <person name="Pagani I."/>
            <person name="Ivanova N."/>
            <person name="Mikhailova N."/>
            <person name="Daligault H."/>
            <person name="Detter J.C."/>
            <person name="Tapia R."/>
            <person name="Han C."/>
            <person name="Land M."/>
            <person name="Hauser L."/>
            <person name="Markowitz V."/>
            <person name="Cheng J.-F."/>
            <person name="Hugenholtz P."/>
            <person name="Woyke T."/>
            <person name="Wu D."/>
            <person name="Spring S."/>
            <person name="Brambilla E."/>
            <person name="Klenk H.-P."/>
            <person name="Eisen J.A."/>
        </authorList>
    </citation>
    <scope>NUCLEOTIDE SEQUENCE [LARGE SCALE GENOMIC DNA]</scope>
    <source>
        <strain evidence="3">DSM 11699 / BSA</strain>
    </source>
</reference>
<evidence type="ECO:0008006" key="4">
    <source>
        <dbReference type="Google" id="ProtNLM"/>
    </source>
</evidence>
<gene>
    <name evidence="2" type="ordered locus">Dester_0790</name>
</gene>
<dbReference type="InParanoid" id="F0S3K9"/>
<evidence type="ECO:0000313" key="3">
    <source>
        <dbReference type="Proteomes" id="UP000007102"/>
    </source>
</evidence>
<dbReference type="EMBL" id="CP002543">
    <property type="protein sequence ID" value="ADY73431.1"/>
    <property type="molecule type" value="Genomic_DNA"/>
</dbReference>
<dbReference type="eggNOG" id="COG2309">
    <property type="taxonomic scope" value="Bacteria"/>
</dbReference>
<dbReference type="GO" id="GO:0006508">
    <property type="term" value="P:proteolysis"/>
    <property type="evidence" value="ECO:0007669"/>
    <property type="project" value="InterPro"/>
</dbReference>
<protein>
    <recommendedName>
        <fullName evidence="4">Peptidase M29 aminopeptidase II</fullName>
    </recommendedName>
</protein>
<evidence type="ECO:0000313" key="2">
    <source>
        <dbReference type="EMBL" id="ADY73431.1"/>
    </source>
</evidence>
<dbReference type="STRING" id="868864.Dester_0790"/>
<dbReference type="AlphaFoldDB" id="F0S3K9"/>
<dbReference type="InterPro" id="IPR052170">
    <property type="entry name" value="M29_Exopeptidase"/>
</dbReference>
<dbReference type="SUPFAM" id="SSF144052">
    <property type="entry name" value="Thermophilic metalloprotease-like"/>
    <property type="match status" value="1"/>
</dbReference>
<organism evidence="2 3">
    <name type="scientific">Desulfurobacterium thermolithotrophum (strain DSM 11699 / BSA)</name>
    <dbReference type="NCBI Taxonomy" id="868864"/>
    <lineage>
        <taxon>Bacteria</taxon>
        <taxon>Pseudomonadati</taxon>
        <taxon>Aquificota</taxon>
        <taxon>Aquificia</taxon>
        <taxon>Desulfurobacteriales</taxon>
        <taxon>Desulfurobacteriaceae</taxon>
        <taxon>Desulfurobacterium</taxon>
    </lineage>
</organism>
<keyword evidence="1" id="KW-0479">Metal-binding</keyword>
<dbReference type="PANTHER" id="PTHR34448">
    <property type="entry name" value="AMINOPEPTIDASE"/>
    <property type="match status" value="1"/>
</dbReference>
<proteinExistence type="predicted"/>
<dbReference type="KEGG" id="dte:Dester_0790"/>
<reference evidence="2 3" key="1">
    <citation type="journal article" date="2011" name="Stand. Genomic Sci.">
        <title>Complete genome sequence of the thermophilic sulfur-reducer Desulfurobacterium thermolithotrophum type strain (BSA(T)) from a deep-sea hydrothermal vent.</title>
        <authorList>
            <person name="Goker M."/>
            <person name="Daligault H."/>
            <person name="Mwirichia R."/>
            <person name="Lapidus A."/>
            <person name="Lucas S."/>
            <person name="Deshpande S."/>
            <person name="Pagani I."/>
            <person name="Tapia R."/>
            <person name="Cheng J.F."/>
            <person name="Goodwin L."/>
            <person name="Pitluck S."/>
            <person name="Liolios K."/>
            <person name="Ivanova N."/>
            <person name="Mavromatis K."/>
            <person name="Mikhailova N."/>
            <person name="Pati A."/>
            <person name="Chen A."/>
            <person name="Palaniappan K."/>
            <person name="Han C."/>
            <person name="Land M."/>
            <person name="Hauser L."/>
            <person name="Pan C."/>
            <person name="Brambilla E.M."/>
            <person name="Rohde M."/>
            <person name="Spring S."/>
            <person name="Sikorski J."/>
            <person name="Wirth R."/>
            <person name="Detter J.C."/>
            <person name="Woyke T."/>
            <person name="Bristow J."/>
            <person name="Eisen J.A."/>
            <person name="Markowitz V."/>
            <person name="Hugenholtz P."/>
            <person name="Kyrpides N.C."/>
            <person name="Klenk H.P."/>
        </authorList>
    </citation>
    <scope>NUCLEOTIDE SEQUENCE [LARGE SCALE GENOMIC DNA]</scope>
    <source>
        <strain evidence="3">DSM 11699 / BSA</strain>
    </source>
</reference>
<dbReference type="InterPro" id="IPR000787">
    <property type="entry name" value="Peptidase_M29"/>
</dbReference>
<sequence>MGIWDWHDEKVKKAIKNLFIKNLCTSKEDKVLILSDTYKERIGELFFSVGTNFSNYVLHLTYPPTGRHGLEPPEVVWRGTFGSEFVEELKSKGLFERIQRKELTQSDEEEIKEILLETTSPLDLPSVVVAVNEHSLSHTLFRKLCTNFLSMRFASMPLFESFMFYTSMQADWNLVAKHSKVLASLLTDATEAHITCPLGTDIRFSLEGREGLADTGKLCTLGDFGNLPAGEAFIAPVEETAEGVFVTKYAPTRKLSEPVKLFVENGKVIEVKGEEAFSKFLTDLIHHEKNADNIAEFGIGTNEKAERFDNILEAEKILGTCHIAIGDNSAFGGETRANVHIDLLVDKPTIKLRIGEKEVEIMREGKLLV</sequence>
<dbReference type="HOGENOM" id="CLU_062630_0_0_0"/>
<keyword evidence="3" id="KW-1185">Reference proteome</keyword>
<dbReference type="PANTHER" id="PTHR34448:SF1">
    <property type="entry name" value="BLL6088 PROTEIN"/>
    <property type="match status" value="1"/>
</dbReference>
<dbReference type="GO" id="GO:0046872">
    <property type="term" value="F:metal ion binding"/>
    <property type="evidence" value="ECO:0007669"/>
    <property type="project" value="UniProtKB-KW"/>
</dbReference>
<dbReference type="OrthoDB" id="9803993at2"/>
<dbReference type="Proteomes" id="UP000007102">
    <property type="component" value="Chromosome"/>
</dbReference>
<accession>F0S3K9</accession>
<name>F0S3K9_DESTD</name>
<dbReference type="RefSeq" id="WP_013638385.1">
    <property type="nucleotide sequence ID" value="NC_015185.1"/>
</dbReference>
<dbReference type="Pfam" id="PF02073">
    <property type="entry name" value="Peptidase_M29"/>
    <property type="match status" value="1"/>
</dbReference>